<dbReference type="InterPro" id="IPR051048">
    <property type="entry name" value="Peptidase_S8/S53_subtilisin"/>
</dbReference>
<reference evidence="3 4" key="1">
    <citation type="journal article" date="2016" name="Int. J. Syst. Evol. Microbiol.">
        <title>Descriptions of Anaerotaenia torta gen. nov., sp. nov. and Anaerocolumna cellulosilytica gen. nov., sp. nov. isolated from a methanogenic reactor of cattle waste.</title>
        <authorList>
            <person name="Uek A."/>
            <person name="Ohtaki Y."/>
            <person name="Kaku N."/>
            <person name="Ueki K."/>
        </authorList>
    </citation>
    <scope>NUCLEOTIDE SEQUENCE [LARGE SCALE GENOMIC DNA]</scope>
    <source>
        <strain evidence="3 4">SN021</strain>
    </source>
</reference>
<protein>
    <recommendedName>
        <fullName evidence="2">Peptidase S8/S53 domain-containing protein</fullName>
    </recommendedName>
</protein>
<organism evidence="3 4">
    <name type="scientific">Anaerocolumna cellulosilytica</name>
    <dbReference type="NCBI Taxonomy" id="433286"/>
    <lineage>
        <taxon>Bacteria</taxon>
        <taxon>Bacillati</taxon>
        <taxon>Bacillota</taxon>
        <taxon>Clostridia</taxon>
        <taxon>Lachnospirales</taxon>
        <taxon>Lachnospiraceae</taxon>
        <taxon>Anaerocolumna</taxon>
    </lineage>
</organism>
<evidence type="ECO:0000313" key="4">
    <source>
        <dbReference type="Proteomes" id="UP000515561"/>
    </source>
</evidence>
<evidence type="ECO:0000313" key="3">
    <source>
        <dbReference type="EMBL" id="BCJ94804.1"/>
    </source>
</evidence>
<proteinExistence type="inferred from homology"/>
<dbReference type="GO" id="GO:0006508">
    <property type="term" value="P:proteolysis"/>
    <property type="evidence" value="ECO:0007669"/>
    <property type="project" value="InterPro"/>
</dbReference>
<dbReference type="KEGG" id="acel:acsn021_23730"/>
<dbReference type="EMBL" id="AP023367">
    <property type="protein sequence ID" value="BCJ94804.1"/>
    <property type="molecule type" value="Genomic_DNA"/>
</dbReference>
<name>A0A6S6QW24_9FIRM</name>
<dbReference type="Proteomes" id="UP000515561">
    <property type="component" value="Chromosome"/>
</dbReference>
<sequence length="341" mass="39458">MKIGVIDTDAQLNHDFFKDKKIEVRRIRPGIKIISEENYPFTHAEYVCAAILAENPLAEIILYNIIGNENQKNGILMADSINALVDEGVGIINISLGIEELYSDYFYKICEEAKSKGVLLVAAHSNENYVAYPASFDNVIGVDNNFGKEVNKFFRYDTKNNNISFAFDSMVSYYQLNQKYLMGGNSFLAARITGMLSVYYEEIRNSTVLEYIKKVEKNRVNSIPDFVDYKNNYVICMSNRPKDLLQRRFAKECFLCSDIVVFNEVESFLHTKSKISLENGTFLIDIDNYGYYTNNKKELDRIIINTGILFRKIYTRYPIYSIEERMSLQKEYGLLIEQPYL</sequence>
<dbReference type="PANTHER" id="PTHR43399:SF4">
    <property type="entry name" value="CELL WALL-ASSOCIATED PROTEASE"/>
    <property type="match status" value="1"/>
</dbReference>
<dbReference type="PANTHER" id="PTHR43399">
    <property type="entry name" value="SUBTILISIN-RELATED"/>
    <property type="match status" value="1"/>
</dbReference>
<dbReference type="InterPro" id="IPR000209">
    <property type="entry name" value="Peptidase_S8/S53_dom"/>
</dbReference>
<dbReference type="Gene3D" id="3.40.50.200">
    <property type="entry name" value="Peptidase S8/S53 domain"/>
    <property type="match status" value="1"/>
</dbReference>
<dbReference type="Pfam" id="PF00082">
    <property type="entry name" value="Peptidase_S8"/>
    <property type="match status" value="1"/>
</dbReference>
<evidence type="ECO:0000259" key="2">
    <source>
        <dbReference type="Pfam" id="PF00082"/>
    </source>
</evidence>
<dbReference type="InterPro" id="IPR036852">
    <property type="entry name" value="Peptidase_S8/S53_dom_sf"/>
</dbReference>
<dbReference type="AlphaFoldDB" id="A0A6S6QW24"/>
<comment type="similarity">
    <text evidence="1">Belongs to the peptidase S8 family.</text>
</comment>
<dbReference type="RefSeq" id="WP_184089099.1">
    <property type="nucleotide sequence ID" value="NZ_AP023367.1"/>
</dbReference>
<evidence type="ECO:0000256" key="1">
    <source>
        <dbReference type="ARBA" id="ARBA00011073"/>
    </source>
</evidence>
<accession>A0A6S6QW24</accession>
<gene>
    <name evidence="3" type="ORF">acsn021_23730</name>
</gene>
<dbReference type="GO" id="GO:0004252">
    <property type="term" value="F:serine-type endopeptidase activity"/>
    <property type="evidence" value="ECO:0007669"/>
    <property type="project" value="InterPro"/>
</dbReference>
<feature type="domain" description="Peptidase S8/S53" evidence="2">
    <location>
        <begin position="2"/>
        <end position="208"/>
    </location>
</feature>
<dbReference type="SUPFAM" id="SSF52743">
    <property type="entry name" value="Subtilisin-like"/>
    <property type="match status" value="1"/>
</dbReference>
<keyword evidence="4" id="KW-1185">Reference proteome</keyword>